<comment type="similarity">
    <text evidence="1">Belongs to the sulfatase family.</text>
</comment>
<feature type="domain" description="Sulfatase N-terminal" evidence="6">
    <location>
        <begin position="7"/>
        <end position="312"/>
    </location>
</feature>
<dbReference type="Proteomes" id="UP000007076">
    <property type="component" value="Chromosome"/>
</dbReference>
<evidence type="ECO:0000313" key="7">
    <source>
        <dbReference type="EMBL" id="BAJ27684.1"/>
    </source>
</evidence>
<evidence type="ECO:0000256" key="2">
    <source>
        <dbReference type="ARBA" id="ARBA00022723"/>
    </source>
</evidence>
<dbReference type="SUPFAM" id="SSF53649">
    <property type="entry name" value="Alkaline phosphatase-like"/>
    <property type="match status" value="1"/>
</dbReference>
<dbReference type="GO" id="GO:0004065">
    <property type="term" value="F:arylsulfatase activity"/>
    <property type="evidence" value="ECO:0007669"/>
    <property type="project" value="TreeGrafter"/>
</dbReference>
<dbReference type="PANTHER" id="PTHR42693:SF53">
    <property type="entry name" value="ENDO-4-O-SULFATASE"/>
    <property type="match status" value="1"/>
</dbReference>
<feature type="region of interest" description="Disordered" evidence="5">
    <location>
        <begin position="313"/>
        <end position="335"/>
    </location>
</feature>
<dbReference type="InterPro" id="IPR024607">
    <property type="entry name" value="Sulfatase_CS"/>
</dbReference>
<dbReference type="AlphaFoldDB" id="E4N903"/>
<dbReference type="HOGENOM" id="CLU_006332_9_1_11"/>
<sequence>MTGTARPDVLVVLTDQQTADAMSAAGNPYLRTPAMDALAAAGTRYTDAYCAQPLCTPSRASLLTGRAPSALGVTGNSGGPADPLLGRLFRDAGYDCGYGGKWHLPELDLPAGRGFERIHPAGDDDGLARAAAAYVGAPRERPYLLVASFLEPHGICEWARGQPPRTGPLPPPPPVPELPPLPSNFPTAPYAPALPDLARRAQPHTHPTADWHEDDWRRYRHAYYALVERVDRNVGTLLAALRKDRDTVVVFSSDHGDGAGAHRWNQKWALYEECVRVPFLLAGPGVPAGAVDGRLVNTGLDLIPTLCDLAGIAPPPGSSGPSDPSGLPGRSVRAPDPHPYVVVETRWEGPGLQNALGRMVRAGRHKYVCYAWGDHREQLFDLAADPGELVNLAVDARHAEPLDRFRRLLAAHCAAGADPFARFVPPPAGPP</sequence>
<accession>E4N903</accession>
<evidence type="ECO:0000313" key="8">
    <source>
        <dbReference type="Proteomes" id="UP000007076"/>
    </source>
</evidence>
<evidence type="ECO:0000256" key="4">
    <source>
        <dbReference type="ARBA" id="ARBA00022837"/>
    </source>
</evidence>
<dbReference type="GO" id="GO:0046872">
    <property type="term" value="F:metal ion binding"/>
    <property type="evidence" value="ECO:0007669"/>
    <property type="project" value="UniProtKB-KW"/>
</dbReference>
<dbReference type="eggNOG" id="COG3119">
    <property type="taxonomic scope" value="Bacteria"/>
</dbReference>
<dbReference type="Gene3D" id="3.40.720.10">
    <property type="entry name" value="Alkaline Phosphatase, subunit A"/>
    <property type="match status" value="1"/>
</dbReference>
<dbReference type="InterPro" id="IPR050738">
    <property type="entry name" value="Sulfatase"/>
</dbReference>
<keyword evidence="2" id="KW-0479">Metal-binding</keyword>
<dbReference type="PATRIC" id="fig|452652.3.peg.1864"/>
<dbReference type="PROSITE" id="PS00523">
    <property type="entry name" value="SULFATASE_1"/>
    <property type="match status" value="1"/>
</dbReference>
<dbReference type="InterPro" id="IPR017850">
    <property type="entry name" value="Alkaline_phosphatase_core_sf"/>
</dbReference>
<feature type="compositionally biased region" description="Low complexity" evidence="5">
    <location>
        <begin position="319"/>
        <end position="329"/>
    </location>
</feature>
<dbReference type="STRING" id="452652.KSE_18590"/>
<evidence type="ECO:0000256" key="5">
    <source>
        <dbReference type="SAM" id="MobiDB-lite"/>
    </source>
</evidence>
<gene>
    <name evidence="7" type="ordered locus">KSE_18590</name>
</gene>
<evidence type="ECO:0000256" key="3">
    <source>
        <dbReference type="ARBA" id="ARBA00022801"/>
    </source>
</evidence>
<dbReference type="KEGG" id="ksk:KSE_18590"/>
<keyword evidence="4" id="KW-0106">Calcium</keyword>
<dbReference type="EMBL" id="AP010968">
    <property type="protein sequence ID" value="BAJ27684.1"/>
    <property type="molecule type" value="Genomic_DNA"/>
</dbReference>
<name>E4N903_KITSK</name>
<dbReference type="RefSeq" id="WP_014135002.1">
    <property type="nucleotide sequence ID" value="NC_016109.1"/>
</dbReference>
<organism evidence="7 8">
    <name type="scientific">Kitasatospora setae (strain ATCC 33774 / DSM 43861 / JCM 3304 / KCC A-0304 / NBRC 14216 / KM-6054)</name>
    <name type="common">Streptomyces setae</name>
    <dbReference type="NCBI Taxonomy" id="452652"/>
    <lineage>
        <taxon>Bacteria</taxon>
        <taxon>Bacillati</taxon>
        <taxon>Actinomycetota</taxon>
        <taxon>Actinomycetes</taxon>
        <taxon>Kitasatosporales</taxon>
        <taxon>Streptomycetaceae</taxon>
        <taxon>Kitasatospora</taxon>
    </lineage>
</organism>
<keyword evidence="3 7" id="KW-0378">Hydrolase</keyword>
<dbReference type="EC" id="3.1.6.-" evidence="7"/>
<dbReference type="InterPro" id="IPR000917">
    <property type="entry name" value="Sulfatase_N"/>
</dbReference>
<evidence type="ECO:0000256" key="1">
    <source>
        <dbReference type="ARBA" id="ARBA00008779"/>
    </source>
</evidence>
<dbReference type="Pfam" id="PF00884">
    <property type="entry name" value="Sulfatase"/>
    <property type="match status" value="1"/>
</dbReference>
<reference evidence="7 8" key="1">
    <citation type="journal article" date="2010" name="DNA Res.">
        <title>Genome sequence of Kitasatospora setae NBRC 14216T: an evolutionary snapshot of the family Streptomycetaceae.</title>
        <authorList>
            <person name="Ichikawa N."/>
            <person name="Oguchi A."/>
            <person name="Ikeda H."/>
            <person name="Ishikawa J."/>
            <person name="Kitani S."/>
            <person name="Watanabe Y."/>
            <person name="Nakamura S."/>
            <person name="Katano Y."/>
            <person name="Kishi E."/>
            <person name="Sasagawa M."/>
            <person name="Ankai A."/>
            <person name="Fukui S."/>
            <person name="Hashimoto Y."/>
            <person name="Kamata S."/>
            <person name="Otoguro M."/>
            <person name="Tanikawa S."/>
            <person name="Nihira T."/>
            <person name="Horinouchi S."/>
            <person name="Ohnishi Y."/>
            <person name="Hayakawa M."/>
            <person name="Kuzuyama T."/>
            <person name="Arisawa A."/>
            <person name="Nomoto F."/>
            <person name="Miura H."/>
            <person name="Takahashi Y."/>
            <person name="Fujita N."/>
        </authorList>
    </citation>
    <scope>NUCLEOTIDE SEQUENCE [LARGE SCALE GENOMIC DNA]</scope>
    <source>
        <strain evidence="8">ATCC 33774 / DSM 43861 / JCM 3304 / KCC A-0304 / NBRC 14216 / KM-6054</strain>
    </source>
</reference>
<keyword evidence="8" id="KW-1185">Reference proteome</keyword>
<evidence type="ECO:0000259" key="6">
    <source>
        <dbReference type="Pfam" id="PF00884"/>
    </source>
</evidence>
<dbReference type="PANTHER" id="PTHR42693">
    <property type="entry name" value="ARYLSULFATASE FAMILY MEMBER"/>
    <property type="match status" value="1"/>
</dbReference>
<proteinExistence type="inferred from homology"/>
<protein>
    <submittedName>
        <fullName evidence="7">Putative sulfatase</fullName>
        <ecNumber evidence="7">3.1.6.-</ecNumber>
    </submittedName>
</protein>